<dbReference type="Proteomes" id="UP000006844">
    <property type="component" value="Chromosome"/>
</dbReference>
<evidence type="ECO:0000256" key="1">
    <source>
        <dbReference type="ARBA" id="ARBA00022603"/>
    </source>
</evidence>
<dbReference type="GO" id="GO:0032259">
    <property type="term" value="P:methylation"/>
    <property type="evidence" value="ECO:0007669"/>
    <property type="project" value="UniProtKB-KW"/>
</dbReference>
<dbReference type="Gene3D" id="3.40.50.150">
    <property type="entry name" value="Vaccinia Virus protein VP39"/>
    <property type="match status" value="1"/>
</dbReference>
<organism evidence="4 5">
    <name type="scientific">Terriglobus saanensis (strain ATCC BAA-1853 / DSM 23119 / SP1PR4)</name>
    <dbReference type="NCBI Taxonomy" id="401053"/>
    <lineage>
        <taxon>Bacteria</taxon>
        <taxon>Pseudomonadati</taxon>
        <taxon>Acidobacteriota</taxon>
        <taxon>Terriglobia</taxon>
        <taxon>Terriglobales</taxon>
        <taxon>Acidobacteriaceae</taxon>
        <taxon>Terriglobus</taxon>
    </lineage>
</organism>
<dbReference type="KEGG" id="tsa:AciPR4_0119"/>
<dbReference type="EMBL" id="CP002467">
    <property type="protein sequence ID" value="ADV80960.1"/>
    <property type="molecule type" value="Genomic_DNA"/>
</dbReference>
<keyword evidence="4" id="KW-0808">Transferase</keyword>
<evidence type="ECO:0000259" key="3">
    <source>
        <dbReference type="Pfam" id="PF05175"/>
    </source>
</evidence>
<sequence length="379" mass="41250">MARTDSIYTPRVLANRMAKACDGQPSIVADFTAGSGELLRAAMKLWPEATFIGTDISSVAVSALERAQGIDQTGTCDFLSATSRAKCKALDTVKNRIDLVLLNPPFSCRGGTRQSIRTLHFAVTCSVSMAFVLEAFEYLRIGGELVALLPAGSLTSQKDREAWAQLRRRANINILSRYGSRTFGAWAPSTVLLRVVKEGSAKKLTHAESASLALNPRHAAKVLVKRGCLQMHRLEEGKLQLAHSTDLRNYGIEDSGRRVQSTTSTVSGWFVALCRVGSPRKDKIAIHYALNPMALSDCIIAICCENQTTAKRLHRKLIAHWGKISNLYSGTGAKYITLSNLLQLLATIGYSPGIASRDCDLHGLTSQSISRTMEGIRPS</sequence>
<evidence type="ECO:0000313" key="5">
    <source>
        <dbReference type="Proteomes" id="UP000006844"/>
    </source>
</evidence>
<dbReference type="InterPro" id="IPR007848">
    <property type="entry name" value="Small_mtfrase_dom"/>
</dbReference>
<evidence type="ECO:0000313" key="4">
    <source>
        <dbReference type="EMBL" id="ADV80960.1"/>
    </source>
</evidence>
<dbReference type="eggNOG" id="ENOG50336IY">
    <property type="taxonomic scope" value="Bacteria"/>
</dbReference>
<dbReference type="PRINTS" id="PR00507">
    <property type="entry name" value="N12N6MTFRASE"/>
</dbReference>
<name>E8UZ15_TERSS</name>
<dbReference type="GO" id="GO:0008168">
    <property type="term" value="F:methyltransferase activity"/>
    <property type="evidence" value="ECO:0007669"/>
    <property type="project" value="UniProtKB-KW"/>
</dbReference>
<dbReference type="STRING" id="401053.AciPR4_0119"/>
<feature type="domain" description="Methyltransferase small" evidence="3">
    <location>
        <begin position="11"/>
        <end position="146"/>
    </location>
</feature>
<dbReference type="OrthoDB" id="291479at2"/>
<protein>
    <submittedName>
        <fullName evidence="4">Methyltransferase small</fullName>
    </submittedName>
</protein>
<dbReference type="RefSeq" id="WP_013566693.1">
    <property type="nucleotide sequence ID" value="NC_014963.1"/>
</dbReference>
<evidence type="ECO:0000256" key="2">
    <source>
        <dbReference type="ARBA" id="ARBA00022691"/>
    </source>
</evidence>
<accession>E8UZ15</accession>
<gene>
    <name evidence="4" type="ordered locus">AciPR4_0119</name>
</gene>
<dbReference type="Pfam" id="PF05175">
    <property type="entry name" value="MTS"/>
    <property type="match status" value="1"/>
</dbReference>
<keyword evidence="2" id="KW-0949">S-adenosyl-L-methionine</keyword>
<dbReference type="SUPFAM" id="SSF53335">
    <property type="entry name" value="S-adenosyl-L-methionine-dependent methyltransferases"/>
    <property type="match status" value="1"/>
</dbReference>
<dbReference type="AlphaFoldDB" id="E8UZ15"/>
<proteinExistence type="predicted"/>
<reference evidence="4 5" key="1">
    <citation type="journal article" date="2012" name="Stand. Genomic Sci.">
        <title>Complete genome sequence of Terriglobus saanensis type strain SP1PR4(T), an Acidobacteria from tundra soil.</title>
        <authorList>
            <person name="Rawat S.R."/>
            <person name="Mannisto M.K."/>
            <person name="Starovoytov V."/>
            <person name="Goodwin L."/>
            <person name="Nolan M."/>
            <person name="Hauser L."/>
            <person name="Land M."/>
            <person name="Davenport K.W."/>
            <person name="Woyke T."/>
            <person name="Haggblom M.M."/>
        </authorList>
    </citation>
    <scope>NUCLEOTIDE SEQUENCE</scope>
    <source>
        <strain evidence="5">ATCC BAA-1853 / DSM 23119 / SP1PR4</strain>
    </source>
</reference>
<dbReference type="InterPro" id="IPR029063">
    <property type="entry name" value="SAM-dependent_MTases_sf"/>
</dbReference>
<keyword evidence="5" id="KW-1185">Reference proteome</keyword>
<dbReference type="HOGENOM" id="CLU_852217_0_0_0"/>
<keyword evidence="1 4" id="KW-0489">Methyltransferase</keyword>
<dbReference type="CDD" id="cd02440">
    <property type="entry name" value="AdoMet_MTases"/>
    <property type="match status" value="1"/>
</dbReference>